<sequence length="191" mass="21414">MVIYDFCASEFNAGQLQEEVADTGGRGGLLLRRGRFRGRRHPQPAGNPRRQRVRPHRQGLGEEAQGRLVPVRNGSRSGSSVQKTRRRRFFSRWRRLPQAARRIDQVKFKTVDGGEHGLGEVYDVIARKESNFACSSLLVHLDKQKRGYYFSHPVASHLGYPPQTGSSGYYCDSIATFGLGGSFYSGAWVAI</sequence>
<name>Q2R4B5_ORYSJ</name>
<reference evidence="2" key="3">
    <citation type="submission" date="2006-01" db="EMBL/GenBank/DDBJ databases">
        <authorList>
            <person name="Buell R."/>
        </authorList>
    </citation>
    <scope>NUCLEOTIDE SEQUENCE</scope>
</reference>
<accession>Q2R4B5</accession>
<reference evidence="2" key="1">
    <citation type="journal article" date="2005" name="BMC Biol.">
        <title>The sequence of rice chromosomes 11 and 12, rich in disease resistance genes and recent gene duplications.</title>
        <authorList>
            <consortium name="The rice chromosomes 11 and 12 sequencing consortia"/>
        </authorList>
    </citation>
    <scope>NUCLEOTIDE SEQUENCE [LARGE SCALE GENOMIC DNA]</scope>
</reference>
<dbReference type="AlphaFoldDB" id="Q2R4B5"/>
<protein>
    <submittedName>
        <fullName evidence="2">Uncharacterized protein</fullName>
    </submittedName>
</protein>
<proteinExistence type="predicted"/>
<organism evidence="2">
    <name type="scientific">Oryza sativa subsp. japonica</name>
    <name type="common">Rice</name>
    <dbReference type="NCBI Taxonomy" id="39947"/>
    <lineage>
        <taxon>Eukaryota</taxon>
        <taxon>Viridiplantae</taxon>
        <taxon>Streptophyta</taxon>
        <taxon>Embryophyta</taxon>
        <taxon>Tracheophyta</taxon>
        <taxon>Spermatophyta</taxon>
        <taxon>Magnoliopsida</taxon>
        <taxon>Liliopsida</taxon>
        <taxon>Poales</taxon>
        <taxon>Poaceae</taxon>
        <taxon>BOP clade</taxon>
        <taxon>Oryzoideae</taxon>
        <taxon>Oryzeae</taxon>
        <taxon>Oryzinae</taxon>
        <taxon>Oryza</taxon>
        <taxon>Oryza sativa</taxon>
    </lineage>
</organism>
<evidence type="ECO:0000313" key="2">
    <source>
        <dbReference type="EMBL" id="ABA93709.2"/>
    </source>
</evidence>
<reference evidence="2" key="2">
    <citation type="submission" date="2005-04" db="EMBL/GenBank/DDBJ databases">
        <authorList>
            <person name="Buell C.R."/>
            <person name="Wing R.A."/>
            <person name="McCombie W.A."/>
            <person name="Ouyang S."/>
        </authorList>
    </citation>
    <scope>NUCLEOTIDE SEQUENCE</scope>
</reference>
<feature type="region of interest" description="Disordered" evidence="1">
    <location>
        <begin position="33"/>
        <end position="83"/>
    </location>
</feature>
<dbReference type="EMBL" id="DP000010">
    <property type="protein sequence ID" value="ABA93709.2"/>
    <property type="molecule type" value="Genomic_DNA"/>
</dbReference>
<evidence type="ECO:0000256" key="1">
    <source>
        <dbReference type="SAM" id="MobiDB-lite"/>
    </source>
</evidence>
<gene>
    <name evidence="2" type="ordered locus">LOC_Os11g29060</name>
</gene>
<feature type="compositionally biased region" description="Basic residues" evidence="1">
    <location>
        <begin position="33"/>
        <end position="42"/>
    </location>
</feature>